<keyword evidence="2 9" id="KW-0732">Signal</keyword>
<gene>
    <name evidence="10" type="ORF">N7456_009368</name>
</gene>
<dbReference type="InterPro" id="IPR002594">
    <property type="entry name" value="GH12"/>
</dbReference>
<dbReference type="Gene3D" id="2.60.120.180">
    <property type="match status" value="1"/>
</dbReference>
<dbReference type="GO" id="GO:0033946">
    <property type="term" value="F:xyloglucan-specific endo-beta-1,4-glucanase activity"/>
    <property type="evidence" value="ECO:0007669"/>
    <property type="project" value="UniProtKB-EC"/>
</dbReference>
<dbReference type="GO" id="GO:0008810">
    <property type="term" value="F:cellulase activity"/>
    <property type="evidence" value="ECO:0007669"/>
    <property type="project" value="InterPro"/>
</dbReference>
<keyword evidence="11" id="KW-1185">Reference proteome</keyword>
<reference evidence="10" key="2">
    <citation type="journal article" date="2023" name="IMA Fungus">
        <title>Comparative genomic study of the Penicillium genus elucidates a diverse pangenome and 15 lateral gene transfer events.</title>
        <authorList>
            <person name="Petersen C."/>
            <person name="Sorensen T."/>
            <person name="Nielsen M.R."/>
            <person name="Sondergaard T.E."/>
            <person name="Sorensen J.L."/>
            <person name="Fitzpatrick D.A."/>
            <person name="Frisvad J.C."/>
            <person name="Nielsen K.L."/>
        </authorList>
    </citation>
    <scope>NUCLEOTIDE SEQUENCE</scope>
    <source>
        <strain evidence="10">IBT 30069</strain>
    </source>
</reference>
<organism evidence="10 11">
    <name type="scientific">Penicillium angulare</name>
    <dbReference type="NCBI Taxonomy" id="116970"/>
    <lineage>
        <taxon>Eukaryota</taxon>
        <taxon>Fungi</taxon>
        <taxon>Dikarya</taxon>
        <taxon>Ascomycota</taxon>
        <taxon>Pezizomycotina</taxon>
        <taxon>Eurotiomycetes</taxon>
        <taxon>Eurotiomycetidae</taxon>
        <taxon>Eurotiales</taxon>
        <taxon>Aspergillaceae</taxon>
        <taxon>Penicillium</taxon>
    </lineage>
</organism>
<sequence>MALTLLVNTLLLAIPLGGSVGTLAGIDAHRAATGQKGLFTGDDSSNGGTGSSGGSSGGSDSTGGGSGSNNTISDNHTKNSQYCQSSYGITPPTQGEQFTLNPNQWGVTDTTSGWLCMNVTTFNNETYATKTTAPDWSVTWQFDQGPETQPVHAFPNIQVEDEFPLLVDGVDAIDFELAYTYGVGKTVATTMDESALTAASLQANVAVDMFFDADKERAQNSTLARLEVMVWFARFGASSDPIGYPTVVTTQTVNDTKFELYKGPRTAGSTTQYVLTWVAATNTDSFKGDIFPLVTNLTSLGGDNYPNNTDYMGILQFGTETYSADSNVTFAVSDLAIDVKKS</sequence>
<dbReference type="Pfam" id="PF01670">
    <property type="entry name" value="Glyco_hydro_12"/>
    <property type="match status" value="1"/>
</dbReference>
<keyword evidence="7" id="KW-0624">Polysaccharide degradation</keyword>
<name>A0A9W9F4R0_9EURO</name>
<evidence type="ECO:0000256" key="1">
    <source>
        <dbReference type="ARBA" id="ARBA00005519"/>
    </source>
</evidence>
<dbReference type="InterPro" id="IPR013320">
    <property type="entry name" value="ConA-like_dom_sf"/>
</dbReference>
<reference evidence="10" key="1">
    <citation type="submission" date="2022-11" db="EMBL/GenBank/DDBJ databases">
        <authorList>
            <person name="Petersen C."/>
        </authorList>
    </citation>
    <scope>NUCLEOTIDE SEQUENCE</scope>
    <source>
        <strain evidence="10">IBT 30069</strain>
    </source>
</reference>
<evidence type="ECO:0000313" key="10">
    <source>
        <dbReference type="EMBL" id="KAJ5093507.1"/>
    </source>
</evidence>
<proteinExistence type="inferred from homology"/>
<evidence type="ECO:0000256" key="2">
    <source>
        <dbReference type="ARBA" id="ARBA00022729"/>
    </source>
</evidence>
<dbReference type="InterPro" id="IPR013319">
    <property type="entry name" value="GH11/12"/>
</dbReference>
<comment type="caution">
    <text evidence="10">The sequence shown here is derived from an EMBL/GenBank/DDBJ whole genome shotgun (WGS) entry which is preliminary data.</text>
</comment>
<evidence type="ECO:0000256" key="8">
    <source>
        <dbReference type="SAM" id="MobiDB-lite"/>
    </source>
</evidence>
<feature type="region of interest" description="Disordered" evidence="8">
    <location>
        <begin position="37"/>
        <end position="77"/>
    </location>
</feature>
<dbReference type="EC" id="3.2.1.151" evidence="4"/>
<keyword evidence="7" id="KW-0326">Glycosidase</keyword>
<feature type="signal peptide" evidence="9">
    <location>
        <begin position="1"/>
        <end position="24"/>
    </location>
</feature>
<evidence type="ECO:0000256" key="7">
    <source>
        <dbReference type="RuleBase" id="RU361163"/>
    </source>
</evidence>
<comment type="catalytic activity">
    <reaction evidence="3">
        <text>xyloglucan + H2O = xyloglucan oligosaccharides.</text>
        <dbReference type="EC" id="3.2.1.151"/>
    </reaction>
</comment>
<dbReference type="Proteomes" id="UP001149165">
    <property type="component" value="Unassembled WGS sequence"/>
</dbReference>
<dbReference type="PANTHER" id="PTHR34002:SF9">
    <property type="entry name" value="XYLOGLUCAN-SPECIFIC ENDO-BETA-1,4-GLUCANASE A"/>
    <property type="match status" value="1"/>
</dbReference>
<keyword evidence="7" id="KW-0378">Hydrolase</keyword>
<dbReference type="OrthoDB" id="89349at2759"/>
<dbReference type="GO" id="GO:0000272">
    <property type="term" value="P:polysaccharide catabolic process"/>
    <property type="evidence" value="ECO:0007669"/>
    <property type="project" value="UniProtKB-KW"/>
</dbReference>
<evidence type="ECO:0000256" key="4">
    <source>
        <dbReference type="ARBA" id="ARBA00038882"/>
    </source>
</evidence>
<evidence type="ECO:0000256" key="9">
    <source>
        <dbReference type="SAM" id="SignalP"/>
    </source>
</evidence>
<dbReference type="SUPFAM" id="SSF49899">
    <property type="entry name" value="Concanavalin A-like lectins/glucanases"/>
    <property type="match status" value="1"/>
</dbReference>
<dbReference type="AlphaFoldDB" id="A0A9W9F4R0"/>
<evidence type="ECO:0000313" key="11">
    <source>
        <dbReference type="Proteomes" id="UP001149165"/>
    </source>
</evidence>
<feature type="chain" id="PRO_5040906159" description="xyloglucan-specific endo-beta-1,4-glucanase" evidence="9">
    <location>
        <begin position="25"/>
        <end position="342"/>
    </location>
</feature>
<dbReference type="PANTHER" id="PTHR34002">
    <property type="entry name" value="BLR1656 PROTEIN"/>
    <property type="match status" value="1"/>
</dbReference>
<dbReference type="EMBL" id="JAPQKH010000006">
    <property type="protein sequence ID" value="KAJ5093507.1"/>
    <property type="molecule type" value="Genomic_DNA"/>
</dbReference>
<evidence type="ECO:0000256" key="3">
    <source>
        <dbReference type="ARBA" id="ARBA00037012"/>
    </source>
</evidence>
<comment type="similarity">
    <text evidence="1 7">Belongs to the glycosyl hydrolase 12 (cellulase H) family.</text>
</comment>
<protein>
    <recommendedName>
        <fullName evidence="4">xyloglucan-specific endo-beta-1,4-glucanase</fullName>
        <ecNumber evidence="4">3.2.1.151</ecNumber>
    </recommendedName>
    <alternativeName>
        <fullName evidence="5">Xyloglucanase A</fullName>
    </alternativeName>
    <alternativeName>
        <fullName evidence="6">Xyloglucanendohydrolase A</fullName>
    </alternativeName>
</protein>
<keyword evidence="7" id="KW-0119">Carbohydrate metabolism</keyword>
<evidence type="ECO:0000256" key="6">
    <source>
        <dbReference type="ARBA" id="ARBA00043018"/>
    </source>
</evidence>
<accession>A0A9W9F4R0</accession>
<feature type="compositionally biased region" description="Gly residues" evidence="8">
    <location>
        <begin position="47"/>
        <end position="67"/>
    </location>
</feature>
<evidence type="ECO:0000256" key="5">
    <source>
        <dbReference type="ARBA" id="ARBA00041304"/>
    </source>
</evidence>